<protein>
    <submittedName>
        <fullName evidence="1">Uncharacterized protein</fullName>
    </submittedName>
</protein>
<accession>F1T5B4</accession>
<organism evidence="1 2">
    <name type="scientific">Fannyhessea vaginae DSM 15829</name>
    <dbReference type="NCBI Taxonomy" id="525256"/>
    <lineage>
        <taxon>Bacteria</taxon>
        <taxon>Bacillati</taxon>
        <taxon>Actinomycetota</taxon>
        <taxon>Coriobacteriia</taxon>
        <taxon>Coriobacteriales</taxon>
        <taxon>Atopobiaceae</taxon>
        <taxon>Fannyhessea</taxon>
    </lineage>
</organism>
<comment type="caution">
    <text evidence="1">The sequence shown here is derived from an EMBL/GenBank/DDBJ whole genome shotgun (WGS) entry which is preliminary data.</text>
</comment>
<evidence type="ECO:0000313" key="1">
    <source>
        <dbReference type="EMBL" id="EGF23845.1"/>
    </source>
</evidence>
<reference evidence="1 2" key="1">
    <citation type="submission" date="2011-02" db="EMBL/GenBank/DDBJ databases">
        <authorList>
            <person name="Muzny D."/>
            <person name="Qin X."/>
            <person name="Buhay C."/>
            <person name="Dugan-Rocha S."/>
            <person name="Ding Y."/>
            <person name="Chen G."/>
            <person name="Hawes A."/>
            <person name="Holder M."/>
            <person name="Jhangiani S."/>
            <person name="Johnson A."/>
            <person name="Khan Z."/>
            <person name="Li Z."/>
            <person name="Liu W."/>
            <person name="Liu X."/>
            <person name="Perez L."/>
            <person name="Shen H."/>
            <person name="Wang Q."/>
            <person name="Watt J."/>
            <person name="Xi L."/>
            <person name="Xin Y."/>
            <person name="Zhou J."/>
            <person name="Deng J."/>
            <person name="Jiang H."/>
            <person name="Liu Y."/>
            <person name="Qu J."/>
            <person name="Song X.-Z."/>
            <person name="Zhang L."/>
            <person name="Villasana D."/>
            <person name="Johnson A."/>
            <person name="Liu J."/>
            <person name="Liyanage D."/>
            <person name="Lorensuhewa L."/>
            <person name="Robinson T."/>
            <person name="Song A."/>
            <person name="Song B.-B."/>
            <person name="Dinh H."/>
            <person name="Thornton R."/>
            <person name="Coyle M."/>
            <person name="Francisco L."/>
            <person name="Jackson L."/>
            <person name="Javaid M."/>
            <person name="Korchina V."/>
            <person name="Kovar C."/>
            <person name="Mata R."/>
            <person name="Mathew T."/>
            <person name="Ngo R."/>
            <person name="Nguyen L."/>
            <person name="Nguyen N."/>
            <person name="Okwuonu G."/>
            <person name="Ongeri F."/>
            <person name="Pham C."/>
            <person name="Simmons D."/>
            <person name="Wilczek-Boney K."/>
            <person name="Hale W."/>
            <person name="Jakkamsetti A."/>
            <person name="Pham P."/>
            <person name="Ruth R."/>
            <person name="San Lucas F."/>
            <person name="Warren J."/>
            <person name="Zhang J."/>
            <person name="Zhao Z."/>
            <person name="Zhou C."/>
            <person name="Zhu D."/>
            <person name="Lee S."/>
            <person name="Bess C."/>
            <person name="Blankenburg K."/>
            <person name="Forbes L."/>
            <person name="Fu Q."/>
            <person name="Gubbala S."/>
            <person name="Hirani K."/>
            <person name="Jayaseelan J.C."/>
            <person name="Lara F."/>
            <person name="Munidasa M."/>
            <person name="Palculict T."/>
            <person name="Patil S."/>
            <person name="Pu L.-L."/>
            <person name="Saada N."/>
            <person name="Tang L."/>
            <person name="Weissenberger G."/>
            <person name="Zhu Y."/>
            <person name="Hemphill L."/>
            <person name="Shang Y."/>
            <person name="Youmans B."/>
            <person name="Ayvaz T."/>
            <person name="Ross M."/>
            <person name="Santibanez J."/>
            <person name="Aqrawi P."/>
            <person name="Gross S."/>
            <person name="Joshi V."/>
            <person name="Fowler G."/>
            <person name="Nazareth L."/>
            <person name="Reid J."/>
            <person name="Worley K."/>
            <person name="Petrosino J."/>
            <person name="Highlander S."/>
            <person name="Gibbs R."/>
        </authorList>
    </citation>
    <scope>NUCLEOTIDE SEQUENCE [LARGE SCALE GENOMIC DNA]</scope>
    <source>
        <strain evidence="1 2">DSM 15829</strain>
    </source>
</reference>
<keyword evidence="2" id="KW-1185">Reference proteome</keyword>
<dbReference type="AlphaFoldDB" id="F1T5B4"/>
<evidence type="ECO:0000313" key="2">
    <source>
        <dbReference type="Proteomes" id="UP000005947"/>
    </source>
</evidence>
<dbReference type="Proteomes" id="UP000005947">
    <property type="component" value="Unassembled WGS sequence"/>
</dbReference>
<proteinExistence type="predicted"/>
<name>F1T5B4_9ACTN</name>
<dbReference type="EMBL" id="ACGK02000001">
    <property type="protein sequence ID" value="EGF23845.1"/>
    <property type="molecule type" value="Genomic_DNA"/>
</dbReference>
<sequence>MHACHIPTSYIARPHNLKEVCKACAQNFTTVNTSVLYNILDAIFTSFPQDKRILIPCGNTCIKILD</sequence>
<gene>
    <name evidence="1" type="ORF">HMPREF0091_10792</name>
</gene>